<keyword evidence="8" id="KW-1185">Reference proteome</keyword>
<dbReference type="InterPro" id="IPR009061">
    <property type="entry name" value="DNA-bd_dom_put_sf"/>
</dbReference>
<evidence type="ECO:0000259" key="6">
    <source>
        <dbReference type="PROSITE" id="PS50937"/>
    </source>
</evidence>
<organism evidence="7 8">
    <name type="scientific">Caproicibacterium amylolyticum</name>
    <dbReference type="NCBI Taxonomy" id="2766537"/>
    <lineage>
        <taxon>Bacteria</taxon>
        <taxon>Bacillati</taxon>
        <taxon>Bacillota</taxon>
        <taxon>Clostridia</taxon>
        <taxon>Eubacteriales</taxon>
        <taxon>Oscillospiraceae</taxon>
        <taxon>Caproicibacterium</taxon>
    </lineage>
</organism>
<dbReference type="PANTHER" id="PTHR30204">
    <property type="entry name" value="REDOX-CYCLING DRUG-SENSING TRANSCRIPTIONAL ACTIVATOR SOXR"/>
    <property type="match status" value="1"/>
</dbReference>
<dbReference type="InterPro" id="IPR029442">
    <property type="entry name" value="GyrI-like"/>
</dbReference>
<dbReference type="Proteomes" id="UP000516046">
    <property type="component" value="Chromosome"/>
</dbReference>
<evidence type="ECO:0000256" key="3">
    <source>
        <dbReference type="ARBA" id="ARBA00023125"/>
    </source>
</evidence>
<dbReference type="GO" id="GO:0003677">
    <property type="term" value="F:DNA binding"/>
    <property type="evidence" value="ECO:0007669"/>
    <property type="project" value="UniProtKB-KW"/>
</dbReference>
<evidence type="ECO:0000256" key="1">
    <source>
        <dbReference type="ARBA" id="ARBA00022491"/>
    </source>
</evidence>
<evidence type="ECO:0000256" key="4">
    <source>
        <dbReference type="ARBA" id="ARBA00023163"/>
    </source>
</evidence>
<proteinExistence type="predicted"/>
<evidence type="ECO:0000256" key="5">
    <source>
        <dbReference type="SAM" id="Coils"/>
    </source>
</evidence>
<dbReference type="Pfam" id="PF13411">
    <property type="entry name" value="MerR_1"/>
    <property type="match status" value="1"/>
</dbReference>
<dbReference type="GO" id="GO:0003700">
    <property type="term" value="F:DNA-binding transcription factor activity"/>
    <property type="evidence" value="ECO:0007669"/>
    <property type="project" value="InterPro"/>
</dbReference>
<dbReference type="CDD" id="cd01107">
    <property type="entry name" value="HTH_BmrR"/>
    <property type="match status" value="1"/>
</dbReference>
<accession>A0A7G9WKH6</accession>
<reference evidence="7 8" key="1">
    <citation type="submission" date="2020-08" db="EMBL/GenBank/DDBJ databases">
        <authorList>
            <person name="Ren C."/>
            <person name="Gu Y."/>
            <person name="Xu Y."/>
        </authorList>
    </citation>
    <scope>NUCLEOTIDE SEQUENCE [LARGE SCALE GENOMIC DNA]</scope>
    <source>
        <strain evidence="7 8">LBM18003</strain>
    </source>
</reference>
<dbReference type="InterPro" id="IPR047057">
    <property type="entry name" value="MerR_fam"/>
</dbReference>
<name>A0A7G9WKH6_9FIRM</name>
<dbReference type="PANTHER" id="PTHR30204:SF69">
    <property type="entry name" value="MERR-FAMILY TRANSCRIPTIONAL REGULATOR"/>
    <property type="match status" value="1"/>
</dbReference>
<keyword evidence="5" id="KW-0175">Coiled coil</keyword>
<keyword evidence="3" id="KW-0238">DNA-binding</keyword>
<gene>
    <name evidence="7" type="ORF">H6X83_06190</name>
</gene>
<dbReference type="InterPro" id="IPR010499">
    <property type="entry name" value="AraC_E-bd"/>
</dbReference>
<dbReference type="KEGG" id="caml:H6X83_06190"/>
<evidence type="ECO:0000313" key="8">
    <source>
        <dbReference type="Proteomes" id="UP000516046"/>
    </source>
</evidence>
<dbReference type="SMART" id="SM00422">
    <property type="entry name" value="HTH_MERR"/>
    <property type="match status" value="1"/>
</dbReference>
<keyword evidence="1" id="KW-0678">Repressor</keyword>
<feature type="coiled-coil region" evidence="5">
    <location>
        <begin position="74"/>
        <end position="118"/>
    </location>
</feature>
<dbReference type="Pfam" id="PF06445">
    <property type="entry name" value="GyrI-like"/>
    <property type="match status" value="1"/>
</dbReference>
<dbReference type="RefSeq" id="WP_212508257.1">
    <property type="nucleotide sequence ID" value="NZ_CP060696.1"/>
</dbReference>
<dbReference type="InterPro" id="IPR011256">
    <property type="entry name" value="Reg_factor_effector_dom_sf"/>
</dbReference>
<dbReference type="InterPro" id="IPR000551">
    <property type="entry name" value="MerR-type_HTH_dom"/>
</dbReference>
<evidence type="ECO:0000313" key="7">
    <source>
        <dbReference type="EMBL" id="QNO19188.1"/>
    </source>
</evidence>
<dbReference type="SMART" id="SM00871">
    <property type="entry name" value="AraC_E_bind"/>
    <property type="match status" value="1"/>
</dbReference>
<dbReference type="SUPFAM" id="SSF55136">
    <property type="entry name" value="Probable bacterial effector-binding domain"/>
    <property type="match status" value="1"/>
</dbReference>
<dbReference type="EMBL" id="CP060696">
    <property type="protein sequence ID" value="QNO19188.1"/>
    <property type="molecule type" value="Genomic_DNA"/>
</dbReference>
<dbReference type="Gene3D" id="1.10.1660.10">
    <property type="match status" value="1"/>
</dbReference>
<dbReference type="PROSITE" id="PS50937">
    <property type="entry name" value="HTH_MERR_2"/>
    <property type="match status" value="1"/>
</dbReference>
<sequence length="270" mass="31681">MNELFSIGEISKLFNIDVRLLRHYDKISLLKPESVDEKNGYRYYSTRQFECLNTIRYLRSLNMPLPKIREFFENRDDKKMLEILEEQKHQVEEERKRLDQIERKIENRLLQIEHASQTEFDKIEERTLNDREIAVLKKELSISDDLERPIRELAKRNSLHAVMFLGKVGVSISCFNLQAGNFDKFSAVFVVIEPEDNCGENLSCLPGGNYLTLRFHGTHKDAKASYIRMLQYMKEKGYALTGDPLEFALIDYGLTNDPSKFVTEIQIPYK</sequence>
<dbReference type="AlphaFoldDB" id="A0A7G9WKH6"/>
<keyword evidence="4" id="KW-0804">Transcription</keyword>
<feature type="domain" description="HTH merR-type" evidence="6">
    <location>
        <begin position="4"/>
        <end position="74"/>
    </location>
</feature>
<dbReference type="SUPFAM" id="SSF46955">
    <property type="entry name" value="Putative DNA-binding domain"/>
    <property type="match status" value="1"/>
</dbReference>
<protein>
    <submittedName>
        <fullName evidence="7">MerR family transcriptional regulator</fullName>
    </submittedName>
</protein>
<dbReference type="Gene3D" id="3.20.80.10">
    <property type="entry name" value="Regulatory factor, effector binding domain"/>
    <property type="match status" value="1"/>
</dbReference>
<evidence type="ECO:0000256" key="2">
    <source>
        <dbReference type="ARBA" id="ARBA00023015"/>
    </source>
</evidence>
<keyword evidence="2" id="KW-0805">Transcription regulation</keyword>